<dbReference type="Gene3D" id="1.10.10.10">
    <property type="entry name" value="Winged helix-like DNA-binding domain superfamily/Winged helix DNA-binding domain"/>
    <property type="match status" value="1"/>
</dbReference>
<dbReference type="Proteomes" id="UP001597262">
    <property type="component" value="Unassembled WGS sequence"/>
</dbReference>
<dbReference type="InterPro" id="IPR036390">
    <property type="entry name" value="WH_DNA-bd_sf"/>
</dbReference>
<gene>
    <name evidence="2" type="ORF">ACFQ3W_15720</name>
</gene>
<dbReference type="Pfam" id="PF03551">
    <property type="entry name" value="PadR"/>
    <property type="match status" value="1"/>
</dbReference>
<comment type="caution">
    <text evidence="2">The sequence shown here is derived from an EMBL/GenBank/DDBJ whole genome shotgun (WGS) entry which is preliminary data.</text>
</comment>
<proteinExistence type="predicted"/>
<protein>
    <submittedName>
        <fullName evidence="2">PadR family transcriptional regulator</fullName>
    </submittedName>
</protein>
<evidence type="ECO:0000313" key="2">
    <source>
        <dbReference type="EMBL" id="MFD1177739.1"/>
    </source>
</evidence>
<keyword evidence="3" id="KW-1185">Reference proteome</keyword>
<name>A0ABW3RZ17_9BACL</name>
<dbReference type="EMBL" id="JBHTLM010000011">
    <property type="protein sequence ID" value="MFD1177739.1"/>
    <property type="molecule type" value="Genomic_DNA"/>
</dbReference>
<dbReference type="RefSeq" id="WP_379320186.1">
    <property type="nucleotide sequence ID" value="NZ_JBHTLM010000011.1"/>
</dbReference>
<dbReference type="PANTHER" id="PTHR33169">
    <property type="entry name" value="PADR-FAMILY TRANSCRIPTIONAL REGULATOR"/>
    <property type="match status" value="1"/>
</dbReference>
<dbReference type="PANTHER" id="PTHR33169:SF14">
    <property type="entry name" value="TRANSCRIPTIONAL REGULATOR RV3488"/>
    <property type="match status" value="1"/>
</dbReference>
<reference evidence="3" key="1">
    <citation type="journal article" date="2019" name="Int. J. Syst. Evol. Microbiol.">
        <title>The Global Catalogue of Microorganisms (GCM) 10K type strain sequencing project: providing services to taxonomists for standard genome sequencing and annotation.</title>
        <authorList>
            <consortium name="The Broad Institute Genomics Platform"/>
            <consortium name="The Broad Institute Genome Sequencing Center for Infectious Disease"/>
            <person name="Wu L."/>
            <person name="Ma J."/>
        </authorList>
    </citation>
    <scope>NUCLEOTIDE SEQUENCE [LARGE SCALE GENOMIC DNA]</scope>
    <source>
        <strain evidence="3">CCUG 59189</strain>
    </source>
</reference>
<accession>A0ABW3RZ17</accession>
<organism evidence="2 3">
    <name type="scientific">Paenibacillus puldeungensis</name>
    <dbReference type="NCBI Taxonomy" id="696536"/>
    <lineage>
        <taxon>Bacteria</taxon>
        <taxon>Bacillati</taxon>
        <taxon>Bacillota</taxon>
        <taxon>Bacilli</taxon>
        <taxon>Bacillales</taxon>
        <taxon>Paenibacillaceae</taxon>
        <taxon>Paenibacillus</taxon>
    </lineage>
</organism>
<sequence>MDSRAKNRRTYRFAPAFILLFLAEKSLYGSAILSEFRDRLPDYSVDSAVIYRSLQELEKEGSLKSSWNTETPGPATKWYEITDIGLQKLANYYGDIEKRKRNLDFFLSTYSQLPPR</sequence>
<evidence type="ECO:0000259" key="1">
    <source>
        <dbReference type="Pfam" id="PF03551"/>
    </source>
</evidence>
<dbReference type="SUPFAM" id="SSF46785">
    <property type="entry name" value="Winged helix' DNA-binding domain"/>
    <property type="match status" value="1"/>
</dbReference>
<dbReference type="InterPro" id="IPR036388">
    <property type="entry name" value="WH-like_DNA-bd_sf"/>
</dbReference>
<dbReference type="InterPro" id="IPR052509">
    <property type="entry name" value="Metal_resp_DNA-bind_regulator"/>
</dbReference>
<dbReference type="InterPro" id="IPR005149">
    <property type="entry name" value="Tscrpt_reg_PadR_N"/>
</dbReference>
<evidence type="ECO:0000313" key="3">
    <source>
        <dbReference type="Proteomes" id="UP001597262"/>
    </source>
</evidence>
<feature type="domain" description="Transcription regulator PadR N-terminal" evidence="1">
    <location>
        <begin position="18"/>
        <end position="90"/>
    </location>
</feature>